<feature type="domain" description="DNA helicase Pif1-like 2B" evidence="5">
    <location>
        <begin position="1611"/>
        <end position="1648"/>
    </location>
</feature>
<dbReference type="Gene3D" id="3.40.50.300">
    <property type="entry name" value="P-loop containing nucleotide triphosphate hydrolases"/>
    <property type="match status" value="1"/>
</dbReference>
<dbReference type="Pfam" id="PF05970">
    <property type="entry name" value="PIF1"/>
    <property type="match status" value="2"/>
</dbReference>
<dbReference type="GO" id="GO:0000723">
    <property type="term" value="P:telomere maintenance"/>
    <property type="evidence" value="ECO:0007669"/>
    <property type="project" value="InterPro"/>
</dbReference>
<feature type="domain" description="DNA helicase Pif1-like DEAD-box helicase" evidence="3">
    <location>
        <begin position="1273"/>
        <end position="1316"/>
    </location>
</feature>
<feature type="region of interest" description="Disordered" evidence="2">
    <location>
        <begin position="1"/>
        <end position="45"/>
    </location>
</feature>
<evidence type="ECO:0000259" key="5">
    <source>
        <dbReference type="Pfam" id="PF21530"/>
    </source>
</evidence>
<dbReference type="InterPro" id="IPR010285">
    <property type="entry name" value="DNA_helicase_pif1-like_DEAD"/>
</dbReference>
<comment type="cofactor">
    <cofactor evidence="1">
        <name>Mg(2+)</name>
        <dbReference type="ChEBI" id="CHEBI:18420"/>
    </cofactor>
</comment>
<keyword evidence="1" id="KW-0347">Helicase</keyword>
<dbReference type="PANTHER" id="PTHR10492:SF57">
    <property type="entry name" value="ATP-DEPENDENT DNA HELICASE"/>
    <property type="match status" value="1"/>
</dbReference>
<protein>
    <recommendedName>
        <fullName evidence="1">ATP-dependent DNA helicase</fullName>
        <ecNumber evidence="1">5.6.2.3</ecNumber>
    </recommendedName>
</protein>
<dbReference type="CDD" id="cd18809">
    <property type="entry name" value="SF1_C_RecD"/>
    <property type="match status" value="1"/>
</dbReference>
<evidence type="ECO:0000259" key="4">
    <source>
        <dbReference type="Pfam" id="PF14214"/>
    </source>
</evidence>
<evidence type="ECO:0000313" key="7">
    <source>
        <dbReference type="WBParaSite" id="Gr19_v10_g7896.t1"/>
    </source>
</evidence>
<keyword evidence="1" id="KW-0233">DNA recombination</keyword>
<keyword evidence="1" id="KW-0234">DNA repair</keyword>
<evidence type="ECO:0000259" key="3">
    <source>
        <dbReference type="Pfam" id="PF05970"/>
    </source>
</evidence>
<accession>A0A914I9M9</accession>
<evidence type="ECO:0000313" key="6">
    <source>
        <dbReference type="Proteomes" id="UP000887572"/>
    </source>
</evidence>
<feature type="compositionally biased region" description="Basic and acidic residues" evidence="2">
    <location>
        <begin position="1"/>
        <end position="19"/>
    </location>
</feature>
<reference evidence="7" key="1">
    <citation type="submission" date="2022-11" db="UniProtKB">
        <authorList>
            <consortium name="WormBaseParasite"/>
        </authorList>
    </citation>
    <scope>IDENTIFICATION</scope>
</reference>
<dbReference type="GO" id="GO:0016787">
    <property type="term" value="F:hydrolase activity"/>
    <property type="evidence" value="ECO:0007669"/>
    <property type="project" value="UniProtKB-KW"/>
</dbReference>
<comment type="catalytic activity">
    <reaction evidence="1">
        <text>ATP + H2O = ADP + phosphate + H(+)</text>
        <dbReference type="Rhea" id="RHEA:13065"/>
        <dbReference type="ChEBI" id="CHEBI:15377"/>
        <dbReference type="ChEBI" id="CHEBI:15378"/>
        <dbReference type="ChEBI" id="CHEBI:30616"/>
        <dbReference type="ChEBI" id="CHEBI:43474"/>
        <dbReference type="ChEBI" id="CHEBI:456216"/>
        <dbReference type="EC" id="5.6.2.3"/>
    </reaction>
</comment>
<dbReference type="InterPro" id="IPR049163">
    <property type="entry name" value="Pif1-like_2B_dom"/>
</dbReference>
<evidence type="ECO:0000256" key="2">
    <source>
        <dbReference type="SAM" id="MobiDB-lite"/>
    </source>
</evidence>
<proteinExistence type="inferred from homology"/>
<dbReference type="SUPFAM" id="SSF52540">
    <property type="entry name" value="P-loop containing nucleoside triphosphate hydrolases"/>
    <property type="match status" value="2"/>
</dbReference>
<organism evidence="6 7">
    <name type="scientific">Globodera rostochiensis</name>
    <name type="common">Golden nematode worm</name>
    <name type="synonym">Heterodera rostochiensis</name>
    <dbReference type="NCBI Taxonomy" id="31243"/>
    <lineage>
        <taxon>Eukaryota</taxon>
        <taxon>Metazoa</taxon>
        <taxon>Ecdysozoa</taxon>
        <taxon>Nematoda</taxon>
        <taxon>Chromadorea</taxon>
        <taxon>Rhabditida</taxon>
        <taxon>Tylenchina</taxon>
        <taxon>Tylenchomorpha</taxon>
        <taxon>Tylenchoidea</taxon>
        <taxon>Heteroderidae</taxon>
        <taxon>Heteroderinae</taxon>
        <taxon>Globodera</taxon>
    </lineage>
</organism>
<keyword evidence="1" id="KW-0227">DNA damage</keyword>
<dbReference type="EC" id="5.6.2.3" evidence="1"/>
<dbReference type="InterPro" id="IPR027417">
    <property type="entry name" value="P-loop_NTPase"/>
</dbReference>
<name>A0A914I9M9_GLORO</name>
<dbReference type="InterPro" id="IPR025476">
    <property type="entry name" value="Helitron_helicase-like"/>
</dbReference>
<feature type="domain" description="Helitron helicase-like" evidence="4">
    <location>
        <begin position="547"/>
        <end position="736"/>
    </location>
</feature>
<keyword evidence="6" id="KW-1185">Reference proteome</keyword>
<dbReference type="Pfam" id="PF21530">
    <property type="entry name" value="Pif1_2B_dom"/>
    <property type="match status" value="1"/>
</dbReference>
<dbReference type="GO" id="GO:0005524">
    <property type="term" value="F:ATP binding"/>
    <property type="evidence" value="ECO:0007669"/>
    <property type="project" value="UniProtKB-KW"/>
</dbReference>
<keyword evidence="1" id="KW-0378">Hydrolase</keyword>
<feature type="region of interest" description="Disordered" evidence="2">
    <location>
        <begin position="1779"/>
        <end position="1810"/>
    </location>
</feature>
<dbReference type="GO" id="GO:0006281">
    <property type="term" value="P:DNA repair"/>
    <property type="evidence" value="ECO:0007669"/>
    <property type="project" value="UniProtKB-KW"/>
</dbReference>
<feature type="domain" description="DNA helicase Pif1-like DEAD-box helicase" evidence="3">
    <location>
        <begin position="1341"/>
        <end position="1503"/>
    </location>
</feature>
<keyword evidence="1" id="KW-0067">ATP-binding</keyword>
<dbReference type="Proteomes" id="UP000887572">
    <property type="component" value="Unplaced"/>
</dbReference>
<comment type="similarity">
    <text evidence="1">Belongs to the helicase family.</text>
</comment>
<dbReference type="WBParaSite" id="Gr19_v10_g7896.t1">
    <property type="protein sequence ID" value="Gr19_v10_g7896.t1"/>
    <property type="gene ID" value="Gr19_v10_g7896"/>
</dbReference>
<dbReference type="GO" id="GO:0043139">
    <property type="term" value="F:5'-3' DNA helicase activity"/>
    <property type="evidence" value="ECO:0007669"/>
    <property type="project" value="UniProtKB-EC"/>
</dbReference>
<evidence type="ECO:0000256" key="1">
    <source>
        <dbReference type="RuleBase" id="RU363044"/>
    </source>
</evidence>
<dbReference type="GO" id="GO:0006310">
    <property type="term" value="P:DNA recombination"/>
    <property type="evidence" value="ECO:0007669"/>
    <property type="project" value="UniProtKB-KW"/>
</dbReference>
<feature type="compositionally biased region" description="Acidic residues" evidence="2">
    <location>
        <begin position="1797"/>
        <end position="1810"/>
    </location>
</feature>
<keyword evidence="1" id="KW-0547">Nucleotide-binding</keyword>
<sequence>MPSKERLQKEARRLRDDKRRKQISSAASTMEGGSSPSAIQQPNIETGNFQVFAAPARKKTRGNNTVETDRCNENTVGTLTYHATTSRQDDGGGDVVDPEVAVPGARNYARCADKCDCTSYAQCQQNAAAFLAADKYAKEYKPATEAETKFEQIARAKAGRPTPRCHLHKDLKCASKSAKHRIDYYDSGQFGDAVCEHCKALLLKGENEKIKGGRLSPCCAGGDVHTEQMKDEFKELQTPPEEYSKGLINAKIHGQKAPEEQLGGRKDTCKYNGEFSFQFSDLIAPGGRRPTFAQVYTLTPEAAMNLRDENIDAKLSPPIKAEILRKLEELMRTNPYGRTFETMGTKIEAAKTATGEIPRFQIALLTDRDLKTDAIKNRGDVTIIERADAPTAKQVAVIWVQEDGLAPEISAFWVCDKAGKMRVLKSGMPQLDPCCFPLLHPRGTPGWRWFIKKRGRVHTREEREQIEMQNTLDNVMLEEVAAPMPNETDVGASGHQEDEEMAEEDLVLDEDVLEKEENAAVCEEDPVMEQENDAVGRSYSNISERQFYRYRMALRGHDKNAFHWLWFARRLAEYFIISVLNRIERNEMDHLKAIQTKKNYRQLLAREYIAAMEKGLQKWGPNAKLGRVFLMPQTFAGSRQYYQGKYADLMTMVRHLGAPTWFVTFTGNPKWPEIVEALRGRQNYVHRADIVCRIFMDKATEFIKDLTERHVLGKVAGWCYSVEHQKRGMPHIHMLLILDEASRITSPEQVNEYVSARIPALPPIADQSAEAKQQRRLWHYVTTMMLHDCNAACLDGSKCRKHFPKVYSDRTELSEVRYTNYVRLPPEDCDQWYQPRRKDENQAMDDDHLPTNDPERGWNEVRYQRIPHGGRKPTRLHEECGQIFQKKRMGTRTALLLDDSRVIPYNPFLLLKYGTHINIEYVFGQKACKYIFKYLLKGFEKAYVQVTQPTRGAKSGDGADVYDYDEIAATFKVRYMTAMEAYLRLHSYKIVQTSHQIYTLSVHDEGGRTIVLEEGHEEEGFNRLARDTRLTGFFKLCAADSFARTLRYDQIPYYYSWNERNRFWVKRKYPKMEQIAGAKMFVRVYTVSPRRRELFAIRCLLLHRSGPQSFDALRTVDGELCTSFTVAAERLGLLACDAIFAGAMRDACVELTGKKLQRYFAMLIYHGGPSNPQQLFDDFLDEMNPSFAPNNPSINPKSVDVRRAEVMRNREYFFNCMGTTCGDVGLKGLPADYDFQQQEQILEEDNIWDEFYGNETGRRKTPQQIALASIERLNIDQRDAFDQISSAILSVDGQRLFFLEGAGGCGKTFLYNTLIKWCYAGKPSLDGSVETEWGRDKSTLNRESVIAAASTGIAALLLIGGGTAHRLFYVPNDITDETAPMINFESPKAEQLRGADLIIIDVEVSMLSSRVLKYIDRLLRDVCGAAKPFGGKVIVISGDWRQLAPVVEHGTREDQIAESIKMLPLFKYFKKISLNINMRTAPGEQALRNWLLTIGNGQHQAESSNQEWGRNSNLLQIPEQNLAHDMEDVINFCFPSALFNSPLENANAIADNAILCPTNNDVQYINNLALDRMSGDANDYFSIDEPLETVEDNNTFRADFNMEAVHNEMPSGIPPHKLKLKVGTPIMLLRNLDVHQGLCNGTRLQVMRMSDDNLFCRILTGPRADVNQTIVLPRIKFEYGRGRNHRALRFQRLQFPVRACFAMTVNKAQGQTLQRMALVLRGKQCFAHGQVYVAMSRVTRMDGIRVYAPSCQNGDYSYIANVVYHELLDVHIPPRPQHSALSEATHEQEVGTHIPTAEDDMENSDQDYFD</sequence>
<dbReference type="PANTHER" id="PTHR10492">
    <property type="match status" value="1"/>
</dbReference>
<dbReference type="Pfam" id="PF14214">
    <property type="entry name" value="Helitron_like_N"/>
    <property type="match status" value="1"/>
</dbReference>
<feature type="compositionally biased region" description="Polar residues" evidence="2">
    <location>
        <begin position="23"/>
        <end position="45"/>
    </location>
</feature>